<evidence type="ECO:0000313" key="1">
    <source>
        <dbReference type="EMBL" id="TQE01406.1"/>
    </source>
</evidence>
<dbReference type="AlphaFoldDB" id="A0A540MRH7"/>
<comment type="caution">
    <text evidence="1">The sequence shown here is derived from an EMBL/GenBank/DDBJ whole genome shotgun (WGS) entry which is preliminary data.</text>
</comment>
<gene>
    <name evidence="1" type="ORF">C1H46_012987</name>
</gene>
<name>A0A540MRH7_MALBA</name>
<proteinExistence type="predicted"/>
<protein>
    <submittedName>
        <fullName evidence="1">Uncharacterized protein</fullName>
    </submittedName>
</protein>
<keyword evidence="2" id="KW-1185">Reference proteome</keyword>
<dbReference type="EMBL" id="VIEB01000195">
    <property type="protein sequence ID" value="TQE01406.1"/>
    <property type="molecule type" value="Genomic_DNA"/>
</dbReference>
<accession>A0A540MRH7</accession>
<reference evidence="1 2" key="1">
    <citation type="journal article" date="2019" name="G3 (Bethesda)">
        <title>Sequencing of a Wild Apple (Malus baccata) Genome Unravels the Differences Between Cultivated and Wild Apple Species Regarding Disease Resistance and Cold Tolerance.</title>
        <authorList>
            <person name="Chen X."/>
        </authorList>
    </citation>
    <scope>NUCLEOTIDE SEQUENCE [LARGE SCALE GENOMIC DNA]</scope>
    <source>
        <strain evidence="2">cv. Shandingzi</strain>
        <tissue evidence="1">Leaves</tissue>
    </source>
</reference>
<dbReference type="Proteomes" id="UP000315295">
    <property type="component" value="Unassembled WGS sequence"/>
</dbReference>
<dbReference type="STRING" id="106549.A0A540MRH7"/>
<organism evidence="1 2">
    <name type="scientific">Malus baccata</name>
    <name type="common">Siberian crab apple</name>
    <name type="synonym">Pyrus baccata</name>
    <dbReference type="NCBI Taxonomy" id="106549"/>
    <lineage>
        <taxon>Eukaryota</taxon>
        <taxon>Viridiplantae</taxon>
        <taxon>Streptophyta</taxon>
        <taxon>Embryophyta</taxon>
        <taxon>Tracheophyta</taxon>
        <taxon>Spermatophyta</taxon>
        <taxon>Magnoliopsida</taxon>
        <taxon>eudicotyledons</taxon>
        <taxon>Gunneridae</taxon>
        <taxon>Pentapetalae</taxon>
        <taxon>rosids</taxon>
        <taxon>fabids</taxon>
        <taxon>Rosales</taxon>
        <taxon>Rosaceae</taxon>
        <taxon>Amygdaloideae</taxon>
        <taxon>Maleae</taxon>
        <taxon>Malus</taxon>
    </lineage>
</organism>
<evidence type="ECO:0000313" key="2">
    <source>
        <dbReference type="Proteomes" id="UP000315295"/>
    </source>
</evidence>
<sequence length="102" mass="11803">MYKSYEETNLWKIVEEVPQGVHVNFLKAERSLHGWALGISREFMRLRKQVEWKCMSLRMQATGSMLIIRTGCLGSFPLLSIEPKTWGSFSMLLISSDIPAFY</sequence>